<dbReference type="Gene3D" id="1.10.3210.10">
    <property type="entry name" value="Hypothetical protein af1432"/>
    <property type="match status" value="1"/>
</dbReference>
<evidence type="ECO:0000256" key="13">
    <source>
        <dbReference type="SAM" id="MobiDB-lite"/>
    </source>
</evidence>
<accession>A0A0R2MWZ3</accession>
<dbReference type="EC" id="3.1.-.-" evidence="11 12"/>
<dbReference type="STRING" id="1293598.IV56_GL000757"/>
<dbReference type="GO" id="GO:0016787">
    <property type="term" value="F:hydrolase activity"/>
    <property type="evidence" value="ECO:0007669"/>
    <property type="project" value="UniProtKB-KW"/>
</dbReference>
<comment type="function">
    <text evidence="11">Endoribonuclease that initiates mRNA decay.</text>
</comment>
<dbReference type="NCBIfam" id="TIGR03319">
    <property type="entry name" value="RNase_Y"/>
    <property type="match status" value="1"/>
</dbReference>
<dbReference type="CDD" id="cd22431">
    <property type="entry name" value="KH-I_RNaseY"/>
    <property type="match status" value="1"/>
</dbReference>
<protein>
    <recommendedName>
        <fullName evidence="10 11">Ribonuclease Y</fullName>
        <shortName evidence="11">RNase Y</shortName>
        <ecNumber evidence="11 12">3.1.-.-</ecNumber>
    </recommendedName>
</protein>
<dbReference type="Gene3D" id="3.30.1370.10">
    <property type="entry name" value="K Homology domain, type 1"/>
    <property type="match status" value="1"/>
</dbReference>
<keyword evidence="7 11" id="KW-1133">Transmembrane helix</keyword>
<dbReference type="RefSeq" id="WP_056992869.1">
    <property type="nucleotide sequence ID" value="NZ_JQCE01000032.1"/>
</dbReference>
<dbReference type="Pfam" id="PF12072">
    <property type="entry name" value="RNase_Y_N"/>
    <property type="match status" value="1"/>
</dbReference>
<dbReference type="InterPro" id="IPR017705">
    <property type="entry name" value="Ribonuclease_Y"/>
</dbReference>
<dbReference type="InterPro" id="IPR004087">
    <property type="entry name" value="KH_dom"/>
</dbReference>
<evidence type="ECO:0000256" key="8">
    <source>
        <dbReference type="ARBA" id="ARBA00023136"/>
    </source>
</evidence>
<name>A0A0R2MWZ3_9LACO</name>
<dbReference type="PATRIC" id="fig|1293598.4.peg.805"/>
<keyword evidence="5 11" id="KW-0378">Hydrolase</keyword>
<dbReference type="InterPro" id="IPR003607">
    <property type="entry name" value="HD/PDEase_dom"/>
</dbReference>
<evidence type="ECO:0000259" key="14">
    <source>
        <dbReference type="PROSITE" id="PS51831"/>
    </source>
</evidence>
<evidence type="ECO:0000256" key="6">
    <source>
        <dbReference type="ARBA" id="ARBA00022884"/>
    </source>
</evidence>
<dbReference type="PANTHER" id="PTHR12826:SF15">
    <property type="entry name" value="RIBONUCLEASE Y"/>
    <property type="match status" value="1"/>
</dbReference>
<dbReference type="FunFam" id="3.30.1370.10:FF:000006">
    <property type="entry name" value="Ribonuclease Y"/>
    <property type="match status" value="1"/>
</dbReference>
<reference evidence="15 16" key="1">
    <citation type="journal article" date="2015" name="Genome Announc.">
        <title>Expanding the biotechnology potential of lactobacilli through comparative genomics of 213 strains and associated genera.</title>
        <authorList>
            <person name="Sun Z."/>
            <person name="Harris H.M."/>
            <person name="McCann A."/>
            <person name="Guo C."/>
            <person name="Argimon S."/>
            <person name="Zhang W."/>
            <person name="Yang X."/>
            <person name="Jeffery I.B."/>
            <person name="Cooney J.C."/>
            <person name="Kagawa T.F."/>
            <person name="Liu W."/>
            <person name="Song Y."/>
            <person name="Salvetti E."/>
            <person name="Wrobel A."/>
            <person name="Rasinkangas P."/>
            <person name="Parkhill J."/>
            <person name="Rea M.C."/>
            <person name="O'Sullivan O."/>
            <person name="Ritari J."/>
            <person name="Douillard F.P."/>
            <person name="Paul Ross R."/>
            <person name="Yang R."/>
            <person name="Briner A.E."/>
            <person name="Felis G.E."/>
            <person name="de Vos W.M."/>
            <person name="Barrangou R."/>
            <person name="Klaenhammer T.R."/>
            <person name="Caufield P.W."/>
            <person name="Cui Y."/>
            <person name="Zhang H."/>
            <person name="O'Toole P.W."/>
        </authorList>
    </citation>
    <scope>NUCLEOTIDE SEQUENCE [LARGE SCALE GENOMIC DNA]</scope>
    <source>
        <strain evidence="15 16">DSM 24301</strain>
    </source>
</reference>
<evidence type="ECO:0000256" key="4">
    <source>
        <dbReference type="ARBA" id="ARBA00022759"/>
    </source>
</evidence>
<comment type="subcellular location">
    <subcellularLocation>
        <location evidence="1 11">Cell membrane</location>
        <topology evidence="1 11">Single-pass membrane protein</topology>
    </subcellularLocation>
</comment>
<comment type="caution">
    <text evidence="15">The sequence shown here is derived from an EMBL/GenBank/DDBJ whole genome shotgun (WGS) entry which is preliminary data.</text>
</comment>
<dbReference type="PANTHER" id="PTHR12826">
    <property type="entry name" value="RIBONUCLEASE Y"/>
    <property type="match status" value="1"/>
</dbReference>
<dbReference type="InterPro" id="IPR022711">
    <property type="entry name" value="RNase_Y_N"/>
</dbReference>
<evidence type="ECO:0000256" key="5">
    <source>
        <dbReference type="ARBA" id="ARBA00022801"/>
    </source>
</evidence>
<evidence type="ECO:0000256" key="7">
    <source>
        <dbReference type="ARBA" id="ARBA00022989"/>
    </source>
</evidence>
<dbReference type="EMBL" id="JQCE01000032">
    <property type="protein sequence ID" value="KRO16768.1"/>
    <property type="molecule type" value="Genomic_DNA"/>
</dbReference>
<dbReference type="PROSITE" id="PS51831">
    <property type="entry name" value="HD"/>
    <property type="match status" value="1"/>
</dbReference>
<sequence length="523" mass="58013">MSSALLVSIIPAAIIALAVGLLIGALIQKRHYANDLKNAGHTAEGIIETAKKEAATLKKETVLEAKDETHQYRGQVEAELKERRAEVQQSEHRVLQREEALDHRDEVLDRKEQSVSDREANLNERQQQLDERERDITTEIAKQQTELERIAELTHEEAQKQVLDTAKAELTHERASLIKESEAEAKAKADQTARSLIADAIQRSASDIVAESTVTVVNLPNDDMKGRIIGREGRNIRTLETLTGIDLIIDDTPEAVVLSGFDPIRREIARIALEKLIQDGRIHPARIEEMVDKARKEMDGRIREIGEQALFDVGIHSMHPDLIKILGRLHFRTSYGQNVLDHSIQVAKLAGVLAAELGEDVTLAKRAGLLHDIGKALDHEVDGSHVEIGVEISKKYKEPAVVVNTIASHHGDVEPTSVIAVLVAASDAISAARPGARSESLENYLHRLEKLESIANHHPGVDHSFAIQAGREIRVVVKPEALSDDESVILAHDIRSEIEEELQYPGHIKVTVIREMRAIEYAK</sequence>
<dbReference type="SUPFAM" id="SSF54791">
    <property type="entry name" value="Eukaryotic type KH-domain (KH-domain type I)"/>
    <property type="match status" value="1"/>
</dbReference>
<evidence type="ECO:0000256" key="1">
    <source>
        <dbReference type="ARBA" id="ARBA00004162"/>
    </source>
</evidence>
<dbReference type="InterPro" id="IPR036612">
    <property type="entry name" value="KH_dom_type_1_sf"/>
</dbReference>
<evidence type="ECO:0000313" key="16">
    <source>
        <dbReference type="Proteomes" id="UP000050969"/>
    </source>
</evidence>
<dbReference type="Pfam" id="PF01966">
    <property type="entry name" value="HD"/>
    <property type="match status" value="1"/>
</dbReference>
<dbReference type="HAMAP" id="MF_00335">
    <property type="entry name" value="RNase_Y"/>
    <property type="match status" value="1"/>
</dbReference>
<evidence type="ECO:0000313" key="15">
    <source>
        <dbReference type="EMBL" id="KRO16768.1"/>
    </source>
</evidence>
<dbReference type="Proteomes" id="UP000050969">
    <property type="component" value="Unassembled WGS sequence"/>
</dbReference>
<dbReference type="GO" id="GO:0006402">
    <property type="term" value="P:mRNA catabolic process"/>
    <property type="evidence" value="ECO:0007669"/>
    <property type="project" value="UniProtKB-UniRule"/>
</dbReference>
<organism evidence="15 16">
    <name type="scientific">Lacticaseibacillus saniviri JCM 17471 = DSM 24301</name>
    <dbReference type="NCBI Taxonomy" id="1293598"/>
    <lineage>
        <taxon>Bacteria</taxon>
        <taxon>Bacillati</taxon>
        <taxon>Bacillota</taxon>
        <taxon>Bacilli</taxon>
        <taxon>Lactobacillales</taxon>
        <taxon>Lactobacillaceae</taxon>
        <taxon>Lacticaseibacillus</taxon>
    </lineage>
</organism>
<gene>
    <name evidence="11" type="primary">rny</name>
    <name evidence="15" type="ORF">IV56_GL000757</name>
</gene>
<evidence type="ECO:0000256" key="2">
    <source>
        <dbReference type="ARBA" id="ARBA00022692"/>
    </source>
</evidence>
<dbReference type="InterPro" id="IPR004088">
    <property type="entry name" value="KH_dom_type_1"/>
</dbReference>
<keyword evidence="16" id="KW-1185">Reference proteome</keyword>
<dbReference type="InterPro" id="IPR006675">
    <property type="entry name" value="HDIG_dom"/>
</dbReference>
<evidence type="ECO:0000256" key="9">
    <source>
        <dbReference type="ARBA" id="ARBA00061537"/>
    </source>
</evidence>
<dbReference type="PROSITE" id="PS50084">
    <property type="entry name" value="KH_TYPE_1"/>
    <property type="match status" value="1"/>
</dbReference>
<feature type="region of interest" description="Disordered" evidence="13">
    <location>
        <begin position="85"/>
        <end position="129"/>
    </location>
</feature>
<dbReference type="Pfam" id="PF00013">
    <property type="entry name" value="KH_1"/>
    <property type="match status" value="1"/>
</dbReference>
<feature type="transmembrane region" description="Helical" evidence="11">
    <location>
        <begin position="6"/>
        <end position="27"/>
    </location>
</feature>
<keyword evidence="11" id="KW-1003">Cell membrane</keyword>
<dbReference type="InterPro" id="IPR006674">
    <property type="entry name" value="HD_domain"/>
</dbReference>
<dbReference type="CDD" id="cd00077">
    <property type="entry name" value="HDc"/>
    <property type="match status" value="1"/>
</dbReference>
<dbReference type="FunFam" id="1.10.3210.10:FF:000003">
    <property type="entry name" value="Ribonuclease Y"/>
    <property type="match status" value="1"/>
</dbReference>
<dbReference type="SMART" id="SM00322">
    <property type="entry name" value="KH"/>
    <property type="match status" value="1"/>
</dbReference>
<comment type="similarity">
    <text evidence="9 11">Belongs to the RNase Y family.</text>
</comment>
<dbReference type="NCBIfam" id="TIGR00277">
    <property type="entry name" value="HDIG"/>
    <property type="match status" value="1"/>
</dbReference>
<dbReference type="GO" id="GO:0004521">
    <property type="term" value="F:RNA endonuclease activity"/>
    <property type="evidence" value="ECO:0007669"/>
    <property type="project" value="UniProtKB-UniRule"/>
</dbReference>
<proteinExistence type="inferred from homology"/>
<dbReference type="GO" id="GO:0005886">
    <property type="term" value="C:plasma membrane"/>
    <property type="evidence" value="ECO:0007669"/>
    <property type="project" value="UniProtKB-SubCell"/>
</dbReference>
<dbReference type="GO" id="GO:0003723">
    <property type="term" value="F:RNA binding"/>
    <property type="evidence" value="ECO:0007669"/>
    <property type="project" value="UniProtKB-UniRule"/>
</dbReference>
<evidence type="ECO:0000256" key="11">
    <source>
        <dbReference type="HAMAP-Rule" id="MF_00335"/>
    </source>
</evidence>
<keyword evidence="4 11" id="KW-0255">Endonuclease</keyword>
<feature type="domain" description="HD" evidence="14">
    <location>
        <begin position="339"/>
        <end position="432"/>
    </location>
</feature>
<dbReference type="SMART" id="SM00471">
    <property type="entry name" value="HDc"/>
    <property type="match status" value="1"/>
</dbReference>
<evidence type="ECO:0000256" key="10">
    <source>
        <dbReference type="ARBA" id="ARBA00073072"/>
    </source>
</evidence>
<keyword evidence="3 11" id="KW-0540">Nuclease</keyword>
<keyword evidence="8 11" id="KW-0472">Membrane</keyword>
<dbReference type="SUPFAM" id="SSF109604">
    <property type="entry name" value="HD-domain/PDEase-like"/>
    <property type="match status" value="1"/>
</dbReference>
<evidence type="ECO:0000256" key="3">
    <source>
        <dbReference type="ARBA" id="ARBA00022722"/>
    </source>
</evidence>
<dbReference type="AlphaFoldDB" id="A0A0R2MWZ3"/>
<evidence type="ECO:0000256" key="12">
    <source>
        <dbReference type="NCBIfam" id="TIGR03319"/>
    </source>
</evidence>
<keyword evidence="2 11" id="KW-0812">Transmembrane</keyword>
<keyword evidence="6 11" id="KW-0694">RNA-binding</keyword>